<gene>
    <name evidence="2" type="ORF">TTHERM_00448640</name>
</gene>
<keyword evidence="1" id="KW-0732">Signal</keyword>
<dbReference type="KEGG" id="tet:TTHERM_00448640"/>
<accession>Q239F0</accession>
<evidence type="ECO:0000313" key="2">
    <source>
        <dbReference type="EMBL" id="EAR93020.2"/>
    </source>
</evidence>
<evidence type="ECO:0008006" key="4">
    <source>
        <dbReference type="Google" id="ProtNLM"/>
    </source>
</evidence>
<dbReference type="GeneID" id="7824540"/>
<sequence>MKKKLIFYNCLFVLLKLFAAKLVDNHDDNLKMMCEEGSQKSQCQQIKKVVLSQEGIVDAEVESDSCVHYKFSFSQTKIENLAQKHYFYFEEVQKSSQLYFQNNERKNQDSKQCFKRRGNNKNNVKVNAVFNIKVLDSMPVFQDFYEDENEVQMFNLNVFHDQIQLSKALIFFENKSVEYKLRQLFFMPNYVELHPQIQQLLATEKQVLSIFQQKKDNGDCILYLQYNDDQFDYFFLPITEDFHFDYAEAKAQEDLSQLNPLQQAIKKSQKALLLGLPNNIMKINNQHCAIHSFGLITSFKPMVTYAHQGYVICAQTIFDALFGLEDPSQSFNLQAYSYEDILTLSEQQNNLEVNNQKKFTYASVIQVKQITAYMSVILQDQIGAQIRGAQTKFKRHNQDKNEELHIPDSQHQYSLFKIVSAFDQNTRLYVIKIQTFEEILEENFSHNANILEQTLEFVNQIEEHSLEEEFPLEYKSFKKVMDQKHNFVQIEKQTNIFVIAFDKINKFWYGILKFIITLF</sequence>
<dbReference type="Proteomes" id="UP000009168">
    <property type="component" value="Unassembled WGS sequence"/>
</dbReference>
<reference evidence="3" key="1">
    <citation type="journal article" date="2006" name="PLoS Biol.">
        <title>Macronuclear genome sequence of the ciliate Tetrahymena thermophila, a model eukaryote.</title>
        <authorList>
            <person name="Eisen J.A."/>
            <person name="Coyne R.S."/>
            <person name="Wu M."/>
            <person name="Wu D."/>
            <person name="Thiagarajan M."/>
            <person name="Wortman J.R."/>
            <person name="Badger J.H."/>
            <person name="Ren Q."/>
            <person name="Amedeo P."/>
            <person name="Jones K.M."/>
            <person name="Tallon L.J."/>
            <person name="Delcher A.L."/>
            <person name="Salzberg S.L."/>
            <person name="Silva J.C."/>
            <person name="Haas B.J."/>
            <person name="Majoros W.H."/>
            <person name="Farzad M."/>
            <person name="Carlton J.M."/>
            <person name="Smith R.K. Jr."/>
            <person name="Garg J."/>
            <person name="Pearlman R.E."/>
            <person name="Karrer K.M."/>
            <person name="Sun L."/>
            <person name="Manning G."/>
            <person name="Elde N.C."/>
            <person name="Turkewitz A.P."/>
            <person name="Asai D.J."/>
            <person name="Wilkes D.E."/>
            <person name="Wang Y."/>
            <person name="Cai H."/>
            <person name="Collins K."/>
            <person name="Stewart B.A."/>
            <person name="Lee S.R."/>
            <person name="Wilamowska K."/>
            <person name="Weinberg Z."/>
            <person name="Ruzzo W.L."/>
            <person name="Wloga D."/>
            <person name="Gaertig J."/>
            <person name="Frankel J."/>
            <person name="Tsao C.-C."/>
            <person name="Gorovsky M.A."/>
            <person name="Keeling P.J."/>
            <person name="Waller R.F."/>
            <person name="Patron N.J."/>
            <person name="Cherry J.M."/>
            <person name="Stover N.A."/>
            <person name="Krieger C.J."/>
            <person name="del Toro C."/>
            <person name="Ryder H.F."/>
            <person name="Williamson S.C."/>
            <person name="Barbeau R.A."/>
            <person name="Hamilton E.P."/>
            <person name="Orias E."/>
        </authorList>
    </citation>
    <scope>NUCLEOTIDE SEQUENCE [LARGE SCALE GENOMIC DNA]</scope>
    <source>
        <strain evidence="3">SB210</strain>
    </source>
</reference>
<evidence type="ECO:0000313" key="3">
    <source>
        <dbReference type="Proteomes" id="UP000009168"/>
    </source>
</evidence>
<name>Q239F0_TETTS</name>
<dbReference type="InParanoid" id="Q239F0"/>
<dbReference type="HOGENOM" id="CLU_516328_0_0_1"/>
<evidence type="ECO:0000256" key="1">
    <source>
        <dbReference type="SAM" id="SignalP"/>
    </source>
</evidence>
<organism evidence="2 3">
    <name type="scientific">Tetrahymena thermophila (strain SB210)</name>
    <dbReference type="NCBI Taxonomy" id="312017"/>
    <lineage>
        <taxon>Eukaryota</taxon>
        <taxon>Sar</taxon>
        <taxon>Alveolata</taxon>
        <taxon>Ciliophora</taxon>
        <taxon>Intramacronucleata</taxon>
        <taxon>Oligohymenophorea</taxon>
        <taxon>Hymenostomatida</taxon>
        <taxon>Tetrahymenina</taxon>
        <taxon>Tetrahymenidae</taxon>
        <taxon>Tetrahymena</taxon>
    </lineage>
</organism>
<feature type="chain" id="PRO_5004201693" description="Transmembrane protein" evidence="1">
    <location>
        <begin position="26"/>
        <end position="519"/>
    </location>
</feature>
<feature type="signal peptide" evidence="1">
    <location>
        <begin position="1"/>
        <end position="25"/>
    </location>
</feature>
<dbReference type="AlphaFoldDB" id="Q239F0"/>
<dbReference type="EMBL" id="GG662738">
    <property type="protein sequence ID" value="EAR93020.2"/>
    <property type="molecule type" value="Genomic_DNA"/>
</dbReference>
<protein>
    <recommendedName>
        <fullName evidence="4">Transmembrane protein</fullName>
    </recommendedName>
</protein>
<keyword evidence="3" id="KW-1185">Reference proteome</keyword>
<dbReference type="RefSeq" id="XP_001013265.2">
    <property type="nucleotide sequence ID" value="XM_001013265.2"/>
</dbReference>
<proteinExistence type="predicted"/>